<dbReference type="STRING" id="563176.SAMN04488090_1638"/>
<dbReference type="PANTHER" id="PTHR30203:SF23">
    <property type="entry name" value="OUTER MEMBRANE EFFLUX PROTEIN"/>
    <property type="match status" value="1"/>
</dbReference>
<dbReference type="InterPro" id="IPR010131">
    <property type="entry name" value="MdtP/NodT-like"/>
</dbReference>
<protein>
    <submittedName>
        <fullName evidence="3">Outer membrane protein, cobalt-zinc-cadmium efflux system</fullName>
    </submittedName>
</protein>
<comment type="similarity">
    <text evidence="1">Belongs to the outer membrane factor (OMF) (TC 1.B.17) family.</text>
</comment>
<proteinExistence type="inferred from homology"/>
<dbReference type="Proteomes" id="UP000198901">
    <property type="component" value="Unassembled WGS sequence"/>
</dbReference>
<keyword evidence="4" id="KW-1185">Reference proteome</keyword>
<dbReference type="Pfam" id="PF02321">
    <property type="entry name" value="OEP"/>
    <property type="match status" value="1"/>
</dbReference>
<gene>
    <name evidence="3" type="ORF">SAMN04488090_1638</name>
</gene>
<dbReference type="SUPFAM" id="SSF56954">
    <property type="entry name" value="Outer membrane efflux proteins (OEP)"/>
    <property type="match status" value="1"/>
</dbReference>
<dbReference type="EMBL" id="FNGS01000003">
    <property type="protein sequence ID" value="SDL74603.1"/>
    <property type="molecule type" value="Genomic_DNA"/>
</dbReference>
<dbReference type="AlphaFoldDB" id="A0A1G9MKK1"/>
<keyword evidence="2" id="KW-0732">Signal</keyword>
<dbReference type="PANTHER" id="PTHR30203">
    <property type="entry name" value="OUTER MEMBRANE CATION EFFLUX PROTEIN"/>
    <property type="match status" value="1"/>
</dbReference>
<dbReference type="Gene3D" id="1.20.1600.10">
    <property type="entry name" value="Outer membrane efflux proteins (OEP)"/>
    <property type="match status" value="1"/>
</dbReference>
<dbReference type="GO" id="GO:0015562">
    <property type="term" value="F:efflux transmembrane transporter activity"/>
    <property type="evidence" value="ECO:0007669"/>
    <property type="project" value="InterPro"/>
</dbReference>
<feature type="signal peptide" evidence="2">
    <location>
        <begin position="1"/>
        <end position="18"/>
    </location>
</feature>
<reference evidence="3 4" key="1">
    <citation type="submission" date="2016-10" db="EMBL/GenBank/DDBJ databases">
        <authorList>
            <person name="de Groot N.N."/>
        </authorList>
    </citation>
    <scope>NUCLEOTIDE SEQUENCE [LARGE SCALE GENOMIC DNA]</scope>
    <source>
        <strain evidence="3 4">DSM 21668</strain>
    </source>
</reference>
<feature type="chain" id="PRO_5011432839" evidence="2">
    <location>
        <begin position="19"/>
        <end position="414"/>
    </location>
</feature>
<name>A0A1G9MKK1_9BACT</name>
<organism evidence="3 4">
    <name type="scientific">Siphonobacter aquaeclarae</name>
    <dbReference type="NCBI Taxonomy" id="563176"/>
    <lineage>
        <taxon>Bacteria</taxon>
        <taxon>Pseudomonadati</taxon>
        <taxon>Bacteroidota</taxon>
        <taxon>Cytophagia</taxon>
        <taxon>Cytophagales</taxon>
        <taxon>Cytophagaceae</taxon>
        <taxon>Siphonobacter</taxon>
    </lineage>
</organism>
<evidence type="ECO:0000313" key="4">
    <source>
        <dbReference type="Proteomes" id="UP000198901"/>
    </source>
</evidence>
<evidence type="ECO:0000256" key="1">
    <source>
        <dbReference type="ARBA" id="ARBA00007613"/>
    </source>
</evidence>
<evidence type="ECO:0000313" key="3">
    <source>
        <dbReference type="EMBL" id="SDL74603.1"/>
    </source>
</evidence>
<dbReference type="RefSeq" id="WP_093200262.1">
    <property type="nucleotide sequence ID" value="NZ_FNGS01000003.1"/>
</dbReference>
<dbReference type="InterPro" id="IPR003423">
    <property type="entry name" value="OMP_efflux"/>
</dbReference>
<dbReference type="OrthoDB" id="9791261at2"/>
<evidence type="ECO:0000256" key="2">
    <source>
        <dbReference type="SAM" id="SignalP"/>
    </source>
</evidence>
<accession>A0A1G9MKK1</accession>
<sequence>MRCVFLLCLTLAALPLKAQDTLRVRLNEADSLFLRGNLLLLAEHYRINASKALELQAGLWDNPTLSVELSTYNSNRSRVLDVGKGGEKIISLQQLLYTAGKRNKRVAFASEATRLTEYEFAELMRTLKFELRDRFFESLFLMRTIRRFSEQITVLRETVEAFEKESARNNISLKEVVRLKALLFQLTNDRTEINLELTDNQRVLRNLLGTQAYILPVSDSTRLARYRLGPFTADDLKARAFRNRPDLHVTESLARQAELGLSLEKAQAVPDLQVGATYDQAGSYINNYVGISVSSAIPLLNRNQGNIRAARQHVDYRRQLLDQKKIELANEVVTAVRKVEEVEQASTGQRLTEPLDQLSKGMYENFRKRNISLLEFVDFVETYQETIREYNRLQATRIKAYEELNFTVGEELFH</sequence>